<dbReference type="EMBL" id="ANNX02000051">
    <property type="protein sequence ID" value="KYC35713.1"/>
    <property type="molecule type" value="Genomic_DNA"/>
</dbReference>
<comment type="caution">
    <text evidence="1">The sequence shown here is derived from an EMBL/GenBank/DDBJ whole genome shotgun (WGS) entry which is preliminary data.</text>
</comment>
<dbReference type="OrthoDB" id="570991at2"/>
<dbReference type="RefSeq" id="WP_017749072.1">
    <property type="nucleotide sequence ID" value="NZ_KQ976354.1"/>
</dbReference>
<dbReference type="STRING" id="128403.WA1_07865"/>
<accession>A0A139WTH2</accession>
<keyword evidence="2" id="KW-1185">Reference proteome</keyword>
<protein>
    <submittedName>
        <fullName evidence="1">Uncharacterized protein</fullName>
    </submittedName>
</protein>
<proteinExistence type="predicted"/>
<organism evidence="1 2">
    <name type="scientific">Scytonema hofmannii PCC 7110</name>
    <dbReference type="NCBI Taxonomy" id="128403"/>
    <lineage>
        <taxon>Bacteria</taxon>
        <taxon>Bacillati</taxon>
        <taxon>Cyanobacteriota</taxon>
        <taxon>Cyanophyceae</taxon>
        <taxon>Nostocales</taxon>
        <taxon>Scytonemataceae</taxon>
        <taxon>Scytonema</taxon>
    </lineage>
</organism>
<evidence type="ECO:0000313" key="1">
    <source>
        <dbReference type="EMBL" id="KYC35713.1"/>
    </source>
</evidence>
<gene>
    <name evidence="1" type="ORF">WA1_07865</name>
</gene>
<dbReference type="AlphaFoldDB" id="A0A139WTH2"/>
<evidence type="ECO:0000313" key="2">
    <source>
        <dbReference type="Proteomes" id="UP000076925"/>
    </source>
</evidence>
<sequence length="224" mass="25621">MLNKNVEIRDFSIVVVGDKQNPSILNPDFLKYKQIVPSDWELAMPFICTPALSQVVFKNGVNVVVQSDRVTFWEVSDSDNPVFQIPEIFCKYIDIVPAVDYRAVGININADLLVENQENNQDTVLSKLISEGKWKNFQGKSPNTVVQFTYQLDNTNLVIAIQEAIIQKNSKNEIGNVLNFSANFHRELINGTYPERISYVKNIIQLYKRDLDTLLSFIEQAFLE</sequence>
<dbReference type="Proteomes" id="UP000076925">
    <property type="component" value="Unassembled WGS sequence"/>
</dbReference>
<reference evidence="1 2" key="1">
    <citation type="journal article" date="2013" name="Genome Biol. Evol.">
        <title>Genomes of Stigonematalean cyanobacteria (subsection V) and the evolution of oxygenic photosynthesis from prokaryotes to plastids.</title>
        <authorList>
            <person name="Dagan T."/>
            <person name="Roettger M."/>
            <person name="Stucken K."/>
            <person name="Landan G."/>
            <person name="Koch R."/>
            <person name="Major P."/>
            <person name="Gould S.B."/>
            <person name="Goremykin V.V."/>
            <person name="Rippka R."/>
            <person name="Tandeau de Marsac N."/>
            <person name="Gugger M."/>
            <person name="Lockhart P.J."/>
            <person name="Allen J.F."/>
            <person name="Brune I."/>
            <person name="Maus I."/>
            <person name="Puhler A."/>
            <person name="Martin W.F."/>
        </authorList>
    </citation>
    <scope>NUCLEOTIDE SEQUENCE [LARGE SCALE GENOMIC DNA]</scope>
    <source>
        <strain evidence="1 2">PCC 7110</strain>
    </source>
</reference>
<name>A0A139WTH2_9CYAN</name>